<sequence length="351" mass="37410">MAGTTMTVELMEQAVYGGAILGGGGGGWIQDGLQKGKLALEIGEVNLITVDQLADEDFVTCVSLVGAPAAKNQYVSAKQLYSTVNLLQQNFHSTIKALMTNENGAATTVNGWIQAALTGLPVIDAPCNGRAHPTASMGSMNLSELENFISYQAAAGGKGTYEISGYVTGSIQHTSNLIRQMSVEAGGMVGVARNPVQTGYIKENAAVGGISQAIALGEVFLQEKDPLNKIEAVATKLQGRVIKVGQTHGYSIETKGGFDVGKLYVDDLELTFWNEYMTAEENGNRKGTFPDLLMTFDTETGLPVVSAEIENDRKIAVISVPKEHLLLSTTMSNNKLLKTVESVVNKQILFN</sequence>
<dbReference type="InterPro" id="IPR010318">
    <property type="entry name" value="S-Me-THD_N"/>
</dbReference>
<dbReference type="Pfam" id="PF06032">
    <property type="entry name" value="S-Me-THD_N"/>
    <property type="match status" value="1"/>
</dbReference>
<dbReference type="Pfam" id="PF20906">
    <property type="entry name" value="S-Me-THD_C"/>
    <property type="match status" value="1"/>
</dbReference>
<name>A0ABT9ZPC6_9BACI</name>
<keyword evidence="4" id="KW-1185">Reference proteome</keyword>
<evidence type="ECO:0000313" key="3">
    <source>
        <dbReference type="EMBL" id="MDQ0252800.1"/>
    </source>
</evidence>
<dbReference type="EMBL" id="JAUSUG010000001">
    <property type="protein sequence ID" value="MDQ0252800.1"/>
    <property type="molecule type" value="Genomic_DNA"/>
</dbReference>
<dbReference type="InterPro" id="IPR048350">
    <property type="entry name" value="S-Me-THD-like_C"/>
</dbReference>
<dbReference type="SUPFAM" id="SSF160991">
    <property type="entry name" value="CV3147-like"/>
    <property type="match status" value="1"/>
</dbReference>
<dbReference type="InterPro" id="IPR024071">
    <property type="entry name" value="S-Me-THD_C_sf"/>
</dbReference>
<evidence type="ECO:0000313" key="4">
    <source>
        <dbReference type="Proteomes" id="UP001230005"/>
    </source>
</evidence>
<organism evidence="3 4">
    <name type="scientific">Evansella vedderi</name>
    <dbReference type="NCBI Taxonomy" id="38282"/>
    <lineage>
        <taxon>Bacteria</taxon>
        <taxon>Bacillati</taxon>
        <taxon>Bacillota</taxon>
        <taxon>Bacilli</taxon>
        <taxon>Bacillales</taxon>
        <taxon>Bacillaceae</taxon>
        <taxon>Evansella</taxon>
    </lineage>
</organism>
<accession>A0ABT9ZPC6</accession>
<gene>
    <name evidence="3" type="ORF">J2S74_000172</name>
</gene>
<feature type="domain" description="S-Me-THD-like C-terminal" evidence="2">
    <location>
        <begin position="174"/>
        <end position="326"/>
    </location>
</feature>
<feature type="domain" description="S-Me-THD N-terminal" evidence="1">
    <location>
        <begin position="14"/>
        <end position="160"/>
    </location>
</feature>
<dbReference type="RefSeq" id="WP_307320635.1">
    <property type="nucleotide sequence ID" value="NZ_JAUSUG010000001.1"/>
</dbReference>
<dbReference type="Gene3D" id="3.40.1610.10">
    <property type="entry name" value="CV3147-like domain"/>
    <property type="match status" value="1"/>
</dbReference>
<comment type="caution">
    <text evidence="3">The sequence shown here is derived from an EMBL/GenBank/DDBJ whole genome shotgun (WGS) entry which is preliminary data.</text>
</comment>
<reference evidence="3 4" key="1">
    <citation type="submission" date="2023-07" db="EMBL/GenBank/DDBJ databases">
        <title>Genomic Encyclopedia of Type Strains, Phase IV (KMG-IV): sequencing the most valuable type-strain genomes for metagenomic binning, comparative biology and taxonomic classification.</title>
        <authorList>
            <person name="Goeker M."/>
        </authorList>
    </citation>
    <scope>NUCLEOTIDE SEQUENCE [LARGE SCALE GENOMIC DNA]</scope>
    <source>
        <strain evidence="3 4">DSM 9768</strain>
    </source>
</reference>
<protein>
    <submittedName>
        <fullName evidence="3">DUF917 family protein</fullName>
    </submittedName>
</protein>
<dbReference type="Gene3D" id="2.40.390.10">
    <property type="entry name" value="CV3147-like"/>
    <property type="match status" value="1"/>
</dbReference>
<evidence type="ECO:0000259" key="1">
    <source>
        <dbReference type="Pfam" id="PF06032"/>
    </source>
</evidence>
<proteinExistence type="predicted"/>
<dbReference type="Proteomes" id="UP001230005">
    <property type="component" value="Unassembled WGS sequence"/>
</dbReference>
<dbReference type="InterPro" id="IPR027479">
    <property type="entry name" value="S-Me-THD_N_sf"/>
</dbReference>
<evidence type="ECO:0000259" key="2">
    <source>
        <dbReference type="Pfam" id="PF20906"/>
    </source>
</evidence>